<dbReference type="InterPro" id="IPR036457">
    <property type="entry name" value="PPM-type-like_dom_sf"/>
</dbReference>
<dbReference type="SUPFAM" id="SSF81606">
    <property type="entry name" value="PP2C-like"/>
    <property type="match status" value="1"/>
</dbReference>
<dbReference type="GO" id="GO:0005739">
    <property type="term" value="C:mitochondrion"/>
    <property type="evidence" value="ECO:0007669"/>
    <property type="project" value="TreeGrafter"/>
</dbReference>
<dbReference type="PANTHER" id="PTHR13832:SF792">
    <property type="entry name" value="GM14286P"/>
    <property type="match status" value="1"/>
</dbReference>
<evidence type="ECO:0000313" key="7">
    <source>
        <dbReference type="EMBL" id="ORY00758.1"/>
    </source>
</evidence>
<dbReference type="FunCoup" id="A0A1Y1YRU9">
    <property type="interactions" value="309"/>
</dbReference>
<keyword evidence="2 4" id="KW-0378">Hydrolase</keyword>
<name>A0A1Y1YRU9_9FUNG</name>
<feature type="compositionally biased region" description="Polar residues" evidence="5">
    <location>
        <begin position="244"/>
        <end position="254"/>
    </location>
</feature>
<dbReference type="SMART" id="SM00332">
    <property type="entry name" value="PP2Cc"/>
    <property type="match status" value="1"/>
</dbReference>
<dbReference type="PANTHER" id="PTHR13832">
    <property type="entry name" value="PROTEIN PHOSPHATASE 2C"/>
    <property type="match status" value="1"/>
</dbReference>
<dbReference type="PROSITE" id="PS01032">
    <property type="entry name" value="PPM_1"/>
    <property type="match status" value="1"/>
</dbReference>
<proteinExistence type="inferred from homology"/>
<dbReference type="InterPro" id="IPR000222">
    <property type="entry name" value="PP2C_BS"/>
</dbReference>
<dbReference type="InterPro" id="IPR015655">
    <property type="entry name" value="PP2C"/>
</dbReference>
<dbReference type="InParanoid" id="A0A1Y1YRU9"/>
<evidence type="ECO:0000256" key="3">
    <source>
        <dbReference type="ARBA" id="ARBA00022912"/>
    </source>
</evidence>
<dbReference type="AlphaFoldDB" id="A0A1Y1YRU9"/>
<keyword evidence="8" id="KW-1185">Reference proteome</keyword>
<dbReference type="GO" id="GO:0046872">
    <property type="term" value="F:metal ion binding"/>
    <property type="evidence" value="ECO:0007669"/>
    <property type="project" value="UniProtKB-KW"/>
</dbReference>
<dbReference type="GO" id="GO:0004741">
    <property type="term" value="F:[pyruvate dehydrogenase (acetyl-transferring)]-phosphatase activity"/>
    <property type="evidence" value="ECO:0007669"/>
    <property type="project" value="TreeGrafter"/>
</dbReference>
<comment type="caution">
    <text evidence="7">The sequence shown here is derived from an EMBL/GenBank/DDBJ whole genome shotgun (WGS) entry which is preliminary data.</text>
</comment>
<feature type="region of interest" description="Disordered" evidence="5">
    <location>
        <begin position="242"/>
        <end position="268"/>
    </location>
</feature>
<reference evidence="7 8" key="1">
    <citation type="submission" date="2016-07" db="EMBL/GenBank/DDBJ databases">
        <title>Pervasive Adenine N6-methylation of Active Genes in Fungi.</title>
        <authorList>
            <consortium name="DOE Joint Genome Institute"/>
            <person name="Mondo S.J."/>
            <person name="Dannebaum R.O."/>
            <person name="Kuo R.C."/>
            <person name="Labutti K."/>
            <person name="Haridas S."/>
            <person name="Kuo A."/>
            <person name="Salamov A."/>
            <person name="Ahrendt S.R."/>
            <person name="Lipzen A."/>
            <person name="Sullivan W."/>
            <person name="Andreopoulos W.B."/>
            <person name="Clum A."/>
            <person name="Lindquist E."/>
            <person name="Daum C."/>
            <person name="Ramamoorthy G.K."/>
            <person name="Gryganskyi A."/>
            <person name="Culley D."/>
            <person name="Magnuson J.K."/>
            <person name="James T.Y."/>
            <person name="O'Malley M.A."/>
            <person name="Stajich J.E."/>
            <person name="Spatafora J.W."/>
            <person name="Visel A."/>
            <person name="Grigoriev I.V."/>
        </authorList>
    </citation>
    <scope>NUCLEOTIDE SEQUENCE [LARGE SCALE GENOMIC DNA]</scope>
    <source>
        <strain evidence="7 8">CBS 931.73</strain>
    </source>
</reference>
<evidence type="ECO:0000313" key="8">
    <source>
        <dbReference type="Proteomes" id="UP000193498"/>
    </source>
</evidence>
<dbReference type="EMBL" id="MCFE01000078">
    <property type="protein sequence ID" value="ORY00758.1"/>
    <property type="molecule type" value="Genomic_DNA"/>
</dbReference>
<feature type="domain" description="PPM-type phosphatase" evidence="6">
    <location>
        <begin position="91"/>
        <end position="437"/>
    </location>
</feature>
<comment type="similarity">
    <text evidence="4">Belongs to the PP2C family.</text>
</comment>
<dbReference type="Proteomes" id="UP000193498">
    <property type="component" value="Unassembled WGS sequence"/>
</dbReference>
<dbReference type="Gene3D" id="3.60.40.10">
    <property type="entry name" value="PPM-type phosphatase domain"/>
    <property type="match status" value="1"/>
</dbReference>
<accession>A0A1Y1YRU9</accession>
<evidence type="ECO:0000259" key="6">
    <source>
        <dbReference type="PROSITE" id="PS51746"/>
    </source>
</evidence>
<dbReference type="InterPro" id="IPR001932">
    <property type="entry name" value="PPM-type_phosphatase-like_dom"/>
</dbReference>
<gene>
    <name evidence="7" type="ORF">K493DRAFT_210528</name>
</gene>
<sequence>MYTSSPRRAPKYPNEHQPENSADTNWWIYLLGVSLLGGLGWAYQHHFKYHHNPTQPETREEEEEDGLLPSASINKKLRKHEKTVLTKSSKIPRFDTNQLASNSPIEDYHTELSNDSKDAWYFGVFDGHAGKYCAQRLANQLVQQVRDNVEKMEASKDQELPEQIGQTIVKTFENLDREIVWGSLGEIIVNTEKAVQVSIPAAISGSCAIIGYIDTKTMDLYVANTGDSRALIGTLGNDGKWSSVEMSNDQNTTNSKERERLYSEHPGEEKTVISKGRVLGSLAPTRTFGDSRYKWSTRTQLAIRDNFFPRMRIPPPHYSTPPYVTATPEVRHRRLNPQDKFMVVASDGLFDMLSNDEIVSLIGTYLHDRNPKLPDNDPNSQPAKNNNWAYIDDNAATHLIRNALGGKSRKELSKMLSVEAPHSRSLRDDITVTVIFFEDSV</sequence>
<dbReference type="CDD" id="cd00143">
    <property type="entry name" value="PP2Cc"/>
    <property type="match status" value="1"/>
</dbReference>
<evidence type="ECO:0000256" key="4">
    <source>
        <dbReference type="RuleBase" id="RU003465"/>
    </source>
</evidence>
<dbReference type="STRING" id="1314790.A0A1Y1YRU9"/>
<keyword evidence="1" id="KW-0479">Metal-binding</keyword>
<evidence type="ECO:0000256" key="1">
    <source>
        <dbReference type="ARBA" id="ARBA00022723"/>
    </source>
</evidence>
<feature type="compositionally biased region" description="Basic and acidic residues" evidence="5">
    <location>
        <begin position="255"/>
        <end position="268"/>
    </location>
</feature>
<evidence type="ECO:0000256" key="5">
    <source>
        <dbReference type="SAM" id="MobiDB-lite"/>
    </source>
</evidence>
<dbReference type="PROSITE" id="PS51746">
    <property type="entry name" value="PPM_2"/>
    <property type="match status" value="1"/>
</dbReference>
<evidence type="ECO:0000256" key="2">
    <source>
        <dbReference type="ARBA" id="ARBA00022801"/>
    </source>
</evidence>
<dbReference type="OrthoDB" id="420076at2759"/>
<protein>
    <submittedName>
        <fullName evidence="7">Protein serine/threonine phosphatase 2C</fullName>
    </submittedName>
</protein>
<organism evidence="7 8">
    <name type="scientific">Basidiobolus meristosporus CBS 931.73</name>
    <dbReference type="NCBI Taxonomy" id="1314790"/>
    <lineage>
        <taxon>Eukaryota</taxon>
        <taxon>Fungi</taxon>
        <taxon>Fungi incertae sedis</taxon>
        <taxon>Zoopagomycota</taxon>
        <taxon>Entomophthoromycotina</taxon>
        <taxon>Basidiobolomycetes</taxon>
        <taxon>Basidiobolales</taxon>
        <taxon>Basidiobolaceae</taxon>
        <taxon>Basidiobolus</taxon>
    </lineage>
</organism>
<dbReference type="Pfam" id="PF00481">
    <property type="entry name" value="PP2C"/>
    <property type="match status" value="1"/>
</dbReference>
<keyword evidence="3 4" id="KW-0904">Protein phosphatase</keyword>